<dbReference type="Proteomes" id="UP001465976">
    <property type="component" value="Unassembled WGS sequence"/>
</dbReference>
<reference evidence="1 2" key="1">
    <citation type="submission" date="2024-02" db="EMBL/GenBank/DDBJ databases">
        <title>A draft genome for the cacao thread blight pathogen Marasmius crinis-equi.</title>
        <authorList>
            <person name="Cohen S.P."/>
            <person name="Baruah I.K."/>
            <person name="Amoako-Attah I."/>
            <person name="Bukari Y."/>
            <person name="Meinhardt L.W."/>
            <person name="Bailey B.A."/>
        </authorList>
    </citation>
    <scope>NUCLEOTIDE SEQUENCE [LARGE SCALE GENOMIC DNA]</scope>
    <source>
        <strain evidence="1 2">GH-76</strain>
    </source>
</reference>
<accession>A0ABR3F6B2</accession>
<sequence length="635" mass="72629">MAQDPEHQGQPTHSEFMEWKTTFDVGTWGGHLAQSEEEDVNSATSHSETPFLSIEDLAQCEVSQWYSDLRRTNPASTQIDKLQVRRGNSYWDKVTHRFVVLYMCDESVHRLDRRARNLNNPGLLSNLSFATMGRVSTTDELTRNVDAEELKKGTHLEIEITLDGNVDLWVVLSTCHAISKDPDGQKYDLREHNCFFFSWTILMVASRYHLDIRTPLEKPLMERLEHENHIYVLTKFVAGKGIDAFRDLIFEVVSAFLHRKQDSHEEKEGNHKGMSYLARVIRGLPERVPRFFGRSIFDAMLFLGLRETFEGRVRGVLLDRARKLYRQVIANVNPELELRKPLWVDDLKHVIRSEVRKEVADLLWPGVIEAITQGFGLNVGSGDLAKQIFTSVGQSCLRHVGARTVQLWAVQTAALHGGLVNVQREVQDRAQRIRQDAKVGTDNPEAELRKLNERMFDLAWNSAREGALESAKEAAKETAPSLRLKHQEVRDAMWNTVWKVWDECWKNACARAREKALDTLDAIVTEIMDVSARIVLEELGAGKMQPTVCVHTPKNLLDLEDQALDGLYSGWKGPMTSLKLQEHMQRVMQKAKFGSPDDLQRTMARIWVQVRELGTRFEKALIGEEFKGGIFYQTT</sequence>
<protein>
    <submittedName>
        <fullName evidence="1">Uncharacterized protein</fullName>
    </submittedName>
</protein>
<evidence type="ECO:0000313" key="1">
    <source>
        <dbReference type="EMBL" id="KAL0570770.1"/>
    </source>
</evidence>
<evidence type="ECO:0000313" key="2">
    <source>
        <dbReference type="Proteomes" id="UP001465976"/>
    </source>
</evidence>
<name>A0ABR3F6B2_9AGAR</name>
<comment type="caution">
    <text evidence="1">The sequence shown here is derived from an EMBL/GenBank/DDBJ whole genome shotgun (WGS) entry which is preliminary data.</text>
</comment>
<proteinExistence type="predicted"/>
<organism evidence="1 2">
    <name type="scientific">Marasmius crinis-equi</name>
    <dbReference type="NCBI Taxonomy" id="585013"/>
    <lineage>
        <taxon>Eukaryota</taxon>
        <taxon>Fungi</taxon>
        <taxon>Dikarya</taxon>
        <taxon>Basidiomycota</taxon>
        <taxon>Agaricomycotina</taxon>
        <taxon>Agaricomycetes</taxon>
        <taxon>Agaricomycetidae</taxon>
        <taxon>Agaricales</taxon>
        <taxon>Marasmiineae</taxon>
        <taxon>Marasmiaceae</taxon>
        <taxon>Marasmius</taxon>
    </lineage>
</organism>
<keyword evidence="2" id="KW-1185">Reference proteome</keyword>
<dbReference type="EMBL" id="JBAHYK010000877">
    <property type="protein sequence ID" value="KAL0570770.1"/>
    <property type="molecule type" value="Genomic_DNA"/>
</dbReference>
<gene>
    <name evidence="1" type="ORF">V5O48_011186</name>
</gene>